<feature type="compositionally biased region" description="Polar residues" evidence="1">
    <location>
        <begin position="163"/>
        <end position="172"/>
    </location>
</feature>
<dbReference type="EMBL" id="BNJQ01000005">
    <property type="protein sequence ID" value="GHP03488.1"/>
    <property type="molecule type" value="Genomic_DNA"/>
</dbReference>
<feature type="region of interest" description="Disordered" evidence="1">
    <location>
        <begin position="1"/>
        <end position="33"/>
    </location>
</feature>
<protein>
    <submittedName>
        <fullName evidence="2">Uncharacterized protein</fullName>
    </submittedName>
</protein>
<dbReference type="AlphaFoldDB" id="A0A830H9U1"/>
<accession>A0A830H9U1</accession>
<evidence type="ECO:0000256" key="1">
    <source>
        <dbReference type="SAM" id="MobiDB-lite"/>
    </source>
</evidence>
<feature type="compositionally biased region" description="Polar residues" evidence="1">
    <location>
        <begin position="19"/>
        <end position="28"/>
    </location>
</feature>
<proteinExistence type="predicted"/>
<reference evidence="2" key="1">
    <citation type="submission" date="2020-10" db="EMBL/GenBank/DDBJ databases">
        <title>Unveiling of a novel bifunctional photoreceptor, Dualchrome1, isolated from a cosmopolitan green alga.</title>
        <authorList>
            <person name="Suzuki S."/>
            <person name="Kawachi M."/>
        </authorList>
    </citation>
    <scope>NUCLEOTIDE SEQUENCE</scope>
    <source>
        <strain evidence="2">NIES 2893</strain>
    </source>
</reference>
<feature type="compositionally biased region" description="Gly residues" evidence="1">
    <location>
        <begin position="148"/>
        <end position="158"/>
    </location>
</feature>
<organism evidence="2 3">
    <name type="scientific">Pycnococcus provasolii</name>
    <dbReference type="NCBI Taxonomy" id="41880"/>
    <lineage>
        <taxon>Eukaryota</taxon>
        <taxon>Viridiplantae</taxon>
        <taxon>Chlorophyta</taxon>
        <taxon>Pseudoscourfieldiophyceae</taxon>
        <taxon>Pseudoscourfieldiales</taxon>
        <taxon>Pycnococcaceae</taxon>
        <taxon>Pycnococcus</taxon>
    </lineage>
</organism>
<keyword evidence="3" id="KW-1185">Reference proteome</keyword>
<evidence type="ECO:0000313" key="2">
    <source>
        <dbReference type="EMBL" id="GHP03488.1"/>
    </source>
</evidence>
<comment type="caution">
    <text evidence="2">The sequence shown here is derived from an EMBL/GenBank/DDBJ whole genome shotgun (WGS) entry which is preliminary data.</text>
</comment>
<gene>
    <name evidence="2" type="ORF">PPROV_000224300</name>
</gene>
<feature type="region of interest" description="Disordered" evidence="1">
    <location>
        <begin position="68"/>
        <end position="172"/>
    </location>
</feature>
<sequence>MSFEMQRARVAMGDRRTSKPNYRTSADTTAGGVVPRLSVENLGNQGNQRRQQRALSVPNVATMYHRTSTGGARVSDSGRSLMVGPASGSNGFMDESEVARARASAASRGRRKSYAGSGGVLSSMTMMDQPGVDNMVDGEASVEAGSSSCGGGSGGGCGKAERNTSLQDVTSR</sequence>
<evidence type="ECO:0000313" key="3">
    <source>
        <dbReference type="Proteomes" id="UP000660262"/>
    </source>
</evidence>
<name>A0A830H9U1_9CHLO</name>
<dbReference type="Proteomes" id="UP000660262">
    <property type="component" value="Unassembled WGS sequence"/>
</dbReference>